<organism evidence="2 3">
    <name type="scientific">Persephonella atlantica</name>
    <dbReference type="NCBI Taxonomy" id="2699429"/>
    <lineage>
        <taxon>Bacteria</taxon>
        <taxon>Pseudomonadati</taxon>
        <taxon>Aquificota</taxon>
        <taxon>Aquificia</taxon>
        <taxon>Aquificales</taxon>
        <taxon>Hydrogenothermaceae</taxon>
        <taxon>Persephonella</taxon>
    </lineage>
</organism>
<evidence type="ECO:0000256" key="1">
    <source>
        <dbReference type="SAM" id="Phobius"/>
    </source>
</evidence>
<reference evidence="2 3" key="1">
    <citation type="journal article" date="2021" name="Syst. Appl. Microbiol.">
        <title>Persephonella atlantica sp. nov.: How to adapt to physico-chemical gradients in high temperature hydrothermal habitats.</title>
        <authorList>
            <person name="Francois D.X."/>
            <person name="Godfroy A."/>
            <person name="Mathien C."/>
            <person name="Aube J."/>
            <person name="Cathalot C."/>
            <person name="Lesongeur F."/>
            <person name="L'Haridon S."/>
            <person name="Philippon X."/>
            <person name="Roussel E.G."/>
        </authorList>
    </citation>
    <scope>NUCLEOTIDE SEQUENCE [LARGE SCALE GENOMIC DNA]</scope>
    <source>
        <strain evidence="2 3">MO1340</strain>
    </source>
</reference>
<keyword evidence="3" id="KW-1185">Reference proteome</keyword>
<comment type="caution">
    <text evidence="2">The sequence shown here is derived from an EMBL/GenBank/DDBJ whole genome shotgun (WGS) entry which is preliminary data.</text>
</comment>
<feature type="transmembrane region" description="Helical" evidence="1">
    <location>
        <begin position="41"/>
        <end position="62"/>
    </location>
</feature>
<keyword evidence="1" id="KW-0812">Transmembrane</keyword>
<proteinExistence type="predicted"/>
<dbReference type="RefSeq" id="WP_200673256.1">
    <property type="nucleotide sequence ID" value="NZ_JAACYA010000001.1"/>
</dbReference>
<evidence type="ECO:0008006" key="4">
    <source>
        <dbReference type="Google" id="ProtNLM"/>
    </source>
</evidence>
<protein>
    <recommendedName>
        <fullName evidence="4">DUF485 domain-containing protein</fullName>
    </recommendedName>
</protein>
<accession>A0ABS1GG12</accession>
<name>A0ABS1GG12_9AQUI</name>
<dbReference type="Proteomes" id="UP000772812">
    <property type="component" value="Unassembled WGS sequence"/>
</dbReference>
<feature type="transmembrane region" description="Helical" evidence="1">
    <location>
        <begin position="74"/>
        <end position="92"/>
    </location>
</feature>
<gene>
    <name evidence="2" type="ORF">GWK41_02085</name>
</gene>
<evidence type="ECO:0000313" key="2">
    <source>
        <dbReference type="EMBL" id="MBK3331855.1"/>
    </source>
</evidence>
<evidence type="ECO:0000313" key="3">
    <source>
        <dbReference type="Proteomes" id="UP000772812"/>
    </source>
</evidence>
<keyword evidence="1" id="KW-1133">Transmembrane helix</keyword>
<sequence length="121" mass="14461">MAEITKPVETEIEEENVETKRKSISEYYSYEDFLLNRKVTILYGITFFFIFLSAVVSEILSLVFHEGLLSPVQVVFHSVAFVGYVITFYYVYRKQDYIEKKNTEIFKKQEEIDREELKKFI</sequence>
<dbReference type="EMBL" id="JAACYA010000001">
    <property type="protein sequence ID" value="MBK3331855.1"/>
    <property type="molecule type" value="Genomic_DNA"/>
</dbReference>
<keyword evidence="1" id="KW-0472">Membrane</keyword>